<reference evidence="2" key="1">
    <citation type="journal article" date="2019" name="Int. J. Syst. Evol. Microbiol.">
        <title>The Global Catalogue of Microorganisms (GCM) 10K type strain sequencing project: providing services to taxonomists for standard genome sequencing and annotation.</title>
        <authorList>
            <consortium name="The Broad Institute Genomics Platform"/>
            <consortium name="The Broad Institute Genome Sequencing Center for Infectious Disease"/>
            <person name="Wu L."/>
            <person name="Ma J."/>
        </authorList>
    </citation>
    <scope>NUCLEOTIDE SEQUENCE [LARGE SCALE GENOMIC DNA]</scope>
    <source>
        <strain evidence="2">CCUG 56098</strain>
    </source>
</reference>
<protein>
    <recommendedName>
        <fullName evidence="3">DUF4178 domain-containing protein</fullName>
    </recommendedName>
</protein>
<evidence type="ECO:0000313" key="2">
    <source>
        <dbReference type="Proteomes" id="UP001597086"/>
    </source>
</evidence>
<dbReference type="EMBL" id="JBHTKM010000001">
    <property type="protein sequence ID" value="MFD1014637.1"/>
    <property type="molecule type" value="Genomic_DNA"/>
</dbReference>
<name>A0ABW3KNR7_9FLAO</name>
<sequence>MMDISNQKISDFEFILTLEIAGNIVDERHDLSIGALTMIKNENTFIIDFNQSFTTYIEAKDVTVIECHAPQQHFETLEDGTRYNEDFPDCKFDLSAAEMPTADHVLWLDGELEAEIKRMTLNGKLNETYSFSSNVIEWIDYES</sequence>
<accession>A0ABW3KNR7</accession>
<evidence type="ECO:0000313" key="1">
    <source>
        <dbReference type="EMBL" id="MFD1014637.1"/>
    </source>
</evidence>
<dbReference type="Proteomes" id="UP001597086">
    <property type="component" value="Unassembled WGS sequence"/>
</dbReference>
<evidence type="ECO:0008006" key="3">
    <source>
        <dbReference type="Google" id="ProtNLM"/>
    </source>
</evidence>
<gene>
    <name evidence="1" type="ORF">ACFQ13_01775</name>
</gene>
<proteinExistence type="predicted"/>
<comment type="caution">
    <text evidence="1">The sequence shown here is derived from an EMBL/GenBank/DDBJ whole genome shotgun (WGS) entry which is preliminary data.</text>
</comment>
<keyword evidence="2" id="KW-1185">Reference proteome</keyword>
<organism evidence="1 2">
    <name type="scientific">Winogradskyella rapida</name>
    <dbReference type="NCBI Taxonomy" id="549701"/>
    <lineage>
        <taxon>Bacteria</taxon>
        <taxon>Pseudomonadati</taxon>
        <taxon>Bacteroidota</taxon>
        <taxon>Flavobacteriia</taxon>
        <taxon>Flavobacteriales</taxon>
        <taxon>Flavobacteriaceae</taxon>
        <taxon>Winogradskyella</taxon>
    </lineage>
</organism>
<dbReference type="RefSeq" id="WP_386113389.1">
    <property type="nucleotide sequence ID" value="NZ_JBHTKM010000001.1"/>
</dbReference>